<dbReference type="InterPro" id="IPR023584">
    <property type="entry name" value="Ribosome_recyc_fac_dom"/>
</dbReference>
<dbReference type="PANTHER" id="PTHR20982">
    <property type="entry name" value="RIBOSOME RECYCLING FACTOR"/>
    <property type="match status" value="1"/>
</dbReference>
<dbReference type="EMBL" id="MHQC01000036">
    <property type="protein sequence ID" value="OGZ94442.1"/>
    <property type="molecule type" value="Genomic_DNA"/>
</dbReference>
<keyword evidence="4" id="KW-0175">Coiled coil</keyword>
<comment type="subcellular location">
    <subcellularLocation>
        <location evidence="3">Cytoplasm</location>
    </subcellularLocation>
</comment>
<comment type="caution">
    <text evidence="6">The sequence shown here is derived from an EMBL/GenBank/DDBJ whole genome shotgun (WGS) entry which is preliminary data.</text>
</comment>
<dbReference type="GO" id="GO:0006415">
    <property type="term" value="P:translational termination"/>
    <property type="evidence" value="ECO:0007669"/>
    <property type="project" value="UniProtKB-UniRule"/>
</dbReference>
<evidence type="ECO:0000313" key="7">
    <source>
        <dbReference type="Proteomes" id="UP000177152"/>
    </source>
</evidence>
<dbReference type="Gene3D" id="3.30.1360.40">
    <property type="match status" value="1"/>
</dbReference>
<dbReference type="InterPro" id="IPR036191">
    <property type="entry name" value="RRF_sf"/>
</dbReference>
<dbReference type="GO" id="GO:0005737">
    <property type="term" value="C:cytoplasm"/>
    <property type="evidence" value="ECO:0007669"/>
    <property type="project" value="UniProtKB-SubCell"/>
</dbReference>
<evidence type="ECO:0000256" key="4">
    <source>
        <dbReference type="SAM" id="Coils"/>
    </source>
</evidence>
<proteinExistence type="inferred from homology"/>
<dbReference type="HAMAP" id="MF_00040">
    <property type="entry name" value="RRF"/>
    <property type="match status" value="1"/>
</dbReference>
<keyword evidence="2 3" id="KW-0648">Protein biosynthesis</keyword>
<dbReference type="InterPro" id="IPR002661">
    <property type="entry name" value="Ribosome_recyc_fac"/>
</dbReference>
<dbReference type="PANTHER" id="PTHR20982:SF3">
    <property type="entry name" value="MITOCHONDRIAL RIBOSOME RECYCLING FACTOR PSEUDO 1"/>
    <property type="match status" value="1"/>
</dbReference>
<accession>A0A1G2K4V0</accession>
<dbReference type="Pfam" id="PF01765">
    <property type="entry name" value="RRF"/>
    <property type="match status" value="1"/>
</dbReference>
<dbReference type="Proteomes" id="UP000177152">
    <property type="component" value="Unassembled WGS sequence"/>
</dbReference>
<comment type="similarity">
    <text evidence="1 3">Belongs to the RRF family.</text>
</comment>
<reference evidence="6 7" key="1">
    <citation type="journal article" date="2016" name="Nat. Commun.">
        <title>Thousands of microbial genomes shed light on interconnected biogeochemical processes in an aquifer system.</title>
        <authorList>
            <person name="Anantharaman K."/>
            <person name="Brown C.T."/>
            <person name="Hug L.A."/>
            <person name="Sharon I."/>
            <person name="Castelle C.J."/>
            <person name="Probst A.J."/>
            <person name="Thomas B.C."/>
            <person name="Singh A."/>
            <person name="Wilkins M.J."/>
            <person name="Karaoz U."/>
            <person name="Brodie E.L."/>
            <person name="Williams K.H."/>
            <person name="Hubbard S.S."/>
            <person name="Banfield J.F."/>
        </authorList>
    </citation>
    <scope>NUCLEOTIDE SEQUENCE [LARGE SCALE GENOMIC DNA]</scope>
</reference>
<protein>
    <recommendedName>
        <fullName evidence="3">Ribosome-recycling factor</fullName>
        <shortName evidence="3">RRF</shortName>
    </recommendedName>
    <alternativeName>
        <fullName evidence="3">Ribosome-releasing factor</fullName>
    </alternativeName>
</protein>
<dbReference type="NCBIfam" id="TIGR00496">
    <property type="entry name" value="frr"/>
    <property type="match status" value="1"/>
</dbReference>
<dbReference type="AlphaFoldDB" id="A0A1G2K4V0"/>
<evidence type="ECO:0000256" key="1">
    <source>
        <dbReference type="ARBA" id="ARBA00005912"/>
    </source>
</evidence>
<organism evidence="6 7">
    <name type="scientific">Candidatus Sungbacteria bacterium RIFCSPHIGHO2_01_FULL_47_32</name>
    <dbReference type="NCBI Taxonomy" id="1802264"/>
    <lineage>
        <taxon>Bacteria</taxon>
        <taxon>Candidatus Sungiibacteriota</taxon>
    </lineage>
</organism>
<feature type="coiled-coil region" evidence="4">
    <location>
        <begin position="120"/>
        <end position="179"/>
    </location>
</feature>
<comment type="function">
    <text evidence="3">Responsible for the release of ribosomes from messenger RNA at the termination of protein biosynthesis. May increase the efficiency of translation by recycling ribosomes from one round of translation to another.</text>
</comment>
<gene>
    <name evidence="3" type="primary">frr</name>
    <name evidence="6" type="ORF">A2633_04160</name>
</gene>
<name>A0A1G2K4V0_9BACT</name>
<dbReference type="CDD" id="cd00520">
    <property type="entry name" value="RRF"/>
    <property type="match status" value="1"/>
</dbReference>
<dbReference type="FunFam" id="3.30.1360.40:FF:000001">
    <property type="entry name" value="Ribosome-recycling factor"/>
    <property type="match status" value="1"/>
</dbReference>
<evidence type="ECO:0000313" key="6">
    <source>
        <dbReference type="EMBL" id="OGZ94442.1"/>
    </source>
</evidence>
<keyword evidence="3" id="KW-0963">Cytoplasm</keyword>
<feature type="domain" description="Ribosome recycling factor" evidence="5">
    <location>
        <begin position="15"/>
        <end position="178"/>
    </location>
</feature>
<sequence length="180" mass="20723">MDTLKEKLNKALEHFKSEIATLRAGRATPALVEDIEADYYGTKTPIKAMGAISTPEPRQILIQPWDKNAIQPIEKAIQASELGINPVVDGQSIRITLPQLTEERRRDLIKVLGKRMEEERIVVRRAREDAIREVDEAEKRKKISEDDKRRKKEEIQKLNDEINKKIEELSAKKEQEIMTG</sequence>
<evidence type="ECO:0000259" key="5">
    <source>
        <dbReference type="Pfam" id="PF01765"/>
    </source>
</evidence>
<dbReference type="Gene3D" id="1.10.132.20">
    <property type="entry name" value="Ribosome-recycling factor"/>
    <property type="match status" value="1"/>
</dbReference>
<evidence type="ECO:0000256" key="3">
    <source>
        <dbReference type="HAMAP-Rule" id="MF_00040"/>
    </source>
</evidence>
<dbReference type="SUPFAM" id="SSF55194">
    <property type="entry name" value="Ribosome recycling factor, RRF"/>
    <property type="match status" value="1"/>
</dbReference>
<evidence type="ECO:0000256" key="2">
    <source>
        <dbReference type="ARBA" id="ARBA00022917"/>
    </source>
</evidence>
<dbReference type="GO" id="GO:0043023">
    <property type="term" value="F:ribosomal large subunit binding"/>
    <property type="evidence" value="ECO:0007669"/>
    <property type="project" value="TreeGrafter"/>
</dbReference>